<dbReference type="SUPFAM" id="SSF52540">
    <property type="entry name" value="P-loop containing nucleoside triphosphate hydrolases"/>
    <property type="match status" value="1"/>
</dbReference>
<protein>
    <submittedName>
        <fullName evidence="1">DNA polymerase-3 subunit delta</fullName>
    </submittedName>
</protein>
<proteinExistence type="predicted"/>
<dbReference type="Gene3D" id="3.40.50.300">
    <property type="entry name" value="P-loop containing nucleotide triphosphate hydrolases"/>
    <property type="match status" value="1"/>
</dbReference>
<evidence type="ECO:0000313" key="1">
    <source>
        <dbReference type="EMBL" id="SDF19445.1"/>
    </source>
</evidence>
<dbReference type="Proteomes" id="UP000182427">
    <property type="component" value="Chromosome I"/>
</dbReference>
<dbReference type="GO" id="GO:0006261">
    <property type="term" value="P:DNA-templated DNA replication"/>
    <property type="evidence" value="ECO:0007669"/>
    <property type="project" value="TreeGrafter"/>
</dbReference>
<name>A0A1G7J3J0_9BACT</name>
<accession>A0A1G7J3J0</accession>
<dbReference type="AlphaFoldDB" id="A0A1G7J3J0"/>
<gene>
    <name evidence="1" type="ORF">SAMN05444167_1677</name>
</gene>
<dbReference type="InterPro" id="IPR050238">
    <property type="entry name" value="DNA_Rep/Repair_Clamp_Loader"/>
</dbReference>
<dbReference type="PANTHER" id="PTHR11669:SF8">
    <property type="entry name" value="DNA POLYMERASE III SUBUNIT DELTA"/>
    <property type="match status" value="1"/>
</dbReference>
<keyword evidence="2" id="KW-1185">Reference proteome</keyword>
<sequence>MLEEMFRFSDFVGNTATVVHLRRAIASGRLPSSILLSGPAGSGKYTLSLLLTMSLLCENQPREAHADGDLADFCGHCRHCTRIAEAMDLPALVDAAVAAREEMRETDKKETRVLIQTHPDVLILPPDPPQLLVKLGQVRSLIHSIYSLPGETKHRVYLFPSAAFMKEAANSLLKVLEEPPAYAHIILMAEHPGELLPTIRSRCAPVRLGALSAVEIEELLATQKPEVKPAQRNLIARLAQGAAGKALSFDLEGYLTARADAMVLLRSAVLDAEHTDLFKTTETYRAGADGQQKTQAMLAALAGLLEDLLLLRSGVPDRIRNVDMRRDLDTLADSVTFEWLENALRGMDQVISGMRRNLLRSLSLDAFAEGMSSGRR</sequence>
<dbReference type="EMBL" id="LT629690">
    <property type="protein sequence ID" value="SDF19445.1"/>
    <property type="molecule type" value="Genomic_DNA"/>
</dbReference>
<dbReference type="InterPro" id="IPR027417">
    <property type="entry name" value="P-loop_NTPase"/>
</dbReference>
<evidence type="ECO:0000313" key="2">
    <source>
        <dbReference type="Proteomes" id="UP000182427"/>
    </source>
</evidence>
<reference evidence="1 2" key="1">
    <citation type="submission" date="2016-10" db="EMBL/GenBank/DDBJ databases">
        <authorList>
            <person name="de Groot N.N."/>
        </authorList>
    </citation>
    <scope>NUCLEOTIDE SEQUENCE [LARGE SCALE GENOMIC DNA]</scope>
    <source>
        <strain evidence="1 2">GAS232</strain>
    </source>
</reference>
<organism evidence="1 2">
    <name type="scientific">Terriglobus roseus</name>
    <dbReference type="NCBI Taxonomy" id="392734"/>
    <lineage>
        <taxon>Bacteria</taxon>
        <taxon>Pseudomonadati</taxon>
        <taxon>Acidobacteriota</taxon>
        <taxon>Terriglobia</taxon>
        <taxon>Terriglobales</taxon>
        <taxon>Acidobacteriaceae</taxon>
        <taxon>Terriglobus</taxon>
    </lineage>
</organism>
<dbReference type="PANTHER" id="PTHR11669">
    <property type="entry name" value="REPLICATION FACTOR C / DNA POLYMERASE III GAMMA-TAU SUBUNIT"/>
    <property type="match status" value="1"/>
</dbReference>
<dbReference type="Pfam" id="PF13177">
    <property type="entry name" value="DNA_pol3_delta2"/>
    <property type="match status" value="1"/>
</dbReference>
<dbReference type="OrthoDB" id="9810148at2"/>